<dbReference type="Gene3D" id="2.120.10.80">
    <property type="entry name" value="Kelch-type beta propeller"/>
    <property type="match status" value="1"/>
</dbReference>
<dbReference type="InterPro" id="IPR006652">
    <property type="entry name" value="Kelch_1"/>
</dbReference>
<dbReference type="SUPFAM" id="SSF117281">
    <property type="entry name" value="Kelch motif"/>
    <property type="match status" value="1"/>
</dbReference>
<sequence>MALGASETDAPHWGWDLDGDEDWDSAVLTLLALAVVVATALALHWFGSGQDQEAAGPVSATPQTQPPQVGAEPAPHPKAKMSDGPEEPGLGKSTLPAYSQGAPTVTAGARAQESPGRGHPAASAGPVPQMPGKAVGTEDRGQLRSRGALEDPADPGRQPPGPSPDPLGRSKAGGMSRPILIHFTPRDPGGEVEAVCPKEPAAQTPSHASEPDTSPWLLGAGPSRLRGRGRGSRQRRQGDTSSGDRPRSPRPDPLRLGAVGPASQELPEPNTVQVGSLANGLKKDQPVPVLALGLGPIAGQETPEDLNVAKAGASAPQDAHTPRSLGLGEAERQEGPSLGAGPGAGQAQGDETRKQVTGSQAVDLGPGQPLDAEKPVSALSRDPDIDPNTNHNCSPSCNLKPNFSPSCIPKPNFSRSCNSKSQTWHNPSSSSSPNHNPSPDSNFNCNFNLNLNPSPSTNPNPSPYTCPDSNFNPNLNLNPSPSPSPNTNPSLYTCPDSNFNPSLSPSPKSSSNSHPSPSWFSQEFCCSGAQDDSLQGLPGEAGKARRASGAEHRETGRGFRGLPDPQGPGLARPRWSRHGGDKAGLTSASRSGASADAQAQEAQPVPLRGCGLCTMYNYLFLAGGVRGSGAQAVCSKEVFCYNPLTDIWSQVRPMRQARAQLKLVALDGLLYAIGGECLYSMERYDPRTDSWAPRAPLPAGTFPVAHEAVACRGDIYVTGGHLFYRLLRYSPAKDAWDECPYSASHRRSSDMVALGGFLYRFDLLRGVGAAVMRYNTVTGSWSRAASLPLPEPVPLRCAALGSTIYCLNHQVTATFTVSDATAQFEAQEMQPCPAGSRGILCPFVLTLPATADPLQTAI</sequence>
<keyword evidence="2" id="KW-0677">Repeat</keyword>
<dbReference type="PANTHER" id="PTHR45972:SF5">
    <property type="entry name" value="KELCH DOMAIN-CONTAINING PROTEIN 7B"/>
    <property type="match status" value="1"/>
</dbReference>
<feature type="compositionally biased region" description="Basic residues" evidence="3">
    <location>
        <begin position="225"/>
        <end position="235"/>
    </location>
</feature>
<evidence type="ECO:0000256" key="1">
    <source>
        <dbReference type="ARBA" id="ARBA00022441"/>
    </source>
</evidence>
<reference evidence="5" key="1">
    <citation type="submission" date="2025-08" db="UniProtKB">
        <authorList>
            <consortium name="RefSeq"/>
        </authorList>
    </citation>
    <scope>IDENTIFICATION</scope>
</reference>
<feature type="region of interest" description="Disordered" evidence="3">
    <location>
        <begin position="308"/>
        <end position="388"/>
    </location>
</feature>
<feature type="compositionally biased region" description="Basic and acidic residues" evidence="3">
    <location>
        <begin position="236"/>
        <end position="253"/>
    </location>
</feature>
<dbReference type="SMART" id="SM00612">
    <property type="entry name" value="Kelch"/>
    <property type="match status" value="3"/>
</dbReference>
<organism evidence="4 5">
    <name type="scientific">Echinops telfairi</name>
    <name type="common">Lesser hedgehog tenrec</name>
    <dbReference type="NCBI Taxonomy" id="9371"/>
    <lineage>
        <taxon>Eukaryota</taxon>
        <taxon>Metazoa</taxon>
        <taxon>Chordata</taxon>
        <taxon>Craniata</taxon>
        <taxon>Vertebrata</taxon>
        <taxon>Euteleostomi</taxon>
        <taxon>Mammalia</taxon>
        <taxon>Eutheria</taxon>
        <taxon>Afrotheria</taxon>
        <taxon>Tenrecidae</taxon>
        <taxon>Tenrecinae</taxon>
        <taxon>Echinops</taxon>
    </lineage>
</organism>
<name>A0ABM1VJY0_ECHTE</name>
<dbReference type="RefSeq" id="XP_030741496.1">
    <property type="nucleotide sequence ID" value="XM_030885636.1"/>
</dbReference>
<accession>A0ABM1VJY0</accession>
<dbReference type="InterPro" id="IPR052310">
    <property type="entry name" value="Kelch/BTB_domain_protein"/>
</dbReference>
<evidence type="ECO:0000256" key="2">
    <source>
        <dbReference type="ARBA" id="ARBA00022737"/>
    </source>
</evidence>
<evidence type="ECO:0000313" key="5">
    <source>
        <dbReference type="RefSeq" id="XP_030741496.1"/>
    </source>
</evidence>
<dbReference type="GeneID" id="101651952"/>
<feature type="region of interest" description="Disordered" evidence="3">
    <location>
        <begin position="531"/>
        <end position="601"/>
    </location>
</feature>
<dbReference type="InterPro" id="IPR015915">
    <property type="entry name" value="Kelch-typ_b-propeller"/>
</dbReference>
<keyword evidence="1" id="KW-0880">Kelch repeat</keyword>
<keyword evidence="4" id="KW-1185">Reference proteome</keyword>
<feature type="region of interest" description="Disordered" evidence="3">
    <location>
        <begin position="418"/>
        <end position="516"/>
    </location>
</feature>
<protein>
    <submittedName>
        <fullName evidence="5">Kelch domain-containing protein 7B</fullName>
    </submittedName>
</protein>
<proteinExistence type="predicted"/>
<evidence type="ECO:0000313" key="4">
    <source>
        <dbReference type="Proteomes" id="UP000694863"/>
    </source>
</evidence>
<dbReference type="PANTHER" id="PTHR45972">
    <property type="entry name" value="BTB_2 DOMAIN-CONTAINING PROTEIN"/>
    <property type="match status" value="1"/>
</dbReference>
<evidence type="ECO:0000256" key="3">
    <source>
        <dbReference type="SAM" id="MobiDB-lite"/>
    </source>
</evidence>
<gene>
    <name evidence="5" type="primary">KLHDC7B</name>
</gene>
<feature type="region of interest" description="Disordered" evidence="3">
    <location>
        <begin position="51"/>
        <end position="284"/>
    </location>
</feature>
<feature type="compositionally biased region" description="Low complexity" evidence="3">
    <location>
        <begin position="465"/>
        <end position="479"/>
    </location>
</feature>
<feature type="compositionally biased region" description="Basic and acidic residues" evidence="3">
    <location>
        <begin position="548"/>
        <end position="557"/>
    </location>
</feature>
<dbReference type="Proteomes" id="UP000694863">
    <property type="component" value="Unplaced"/>
</dbReference>
<feature type="compositionally biased region" description="Low complexity" evidence="3">
    <location>
        <begin position="425"/>
        <end position="455"/>
    </location>
</feature>
<dbReference type="Pfam" id="PF01344">
    <property type="entry name" value="Kelch_1"/>
    <property type="match status" value="2"/>
</dbReference>
<feature type="compositionally biased region" description="Low complexity" evidence="3">
    <location>
        <begin position="487"/>
        <end position="516"/>
    </location>
</feature>